<evidence type="ECO:0008006" key="3">
    <source>
        <dbReference type="Google" id="ProtNLM"/>
    </source>
</evidence>
<dbReference type="STRING" id="927665.HMPREF1535_00100"/>
<proteinExistence type="predicted"/>
<evidence type="ECO:0000313" key="1">
    <source>
        <dbReference type="EMBL" id="KKB59828.1"/>
    </source>
</evidence>
<name>A0A0F5JPX0_9BACT</name>
<reference evidence="1 2" key="1">
    <citation type="submission" date="2013-04" db="EMBL/GenBank/DDBJ databases">
        <title>The Genome Sequence of Parabacteroides goldsteinii DSM 19448.</title>
        <authorList>
            <consortium name="The Broad Institute Genomics Platform"/>
            <person name="Earl A."/>
            <person name="Ward D."/>
            <person name="Feldgarden M."/>
            <person name="Gevers D."/>
            <person name="Martens E."/>
            <person name="Sakamoto M."/>
            <person name="Benno Y."/>
            <person name="Song Y."/>
            <person name="Liu C."/>
            <person name="Lee J."/>
            <person name="Bolanos M."/>
            <person name="Vaisanen M.L."/>
            <person name="Finegold S.M."/>
            <person name="Walker B."/>
            <person name="Young S."/>
            <person name="Zeng Q."/>
            <person name="Gargeya S."/>
            <person name="Fitzgerald M."/>
            <person name="Haas B."/>
            <person name="Abouelleil A."/>
            <person name="Allen A.W."/>
            <person name="Alvarado L."/>
            <person name="Arachchi H.M."/>
            <person name="Berlin A.M."/>
            <person name="Chapman S.B."/>
            <person name="Gainer-Dewar J."/>
            <person name="Goldberg J."/>
            <person name="Griggs A."/>
            <person name="Gujja S."/>
            <person name="Hansen M."/>
            <person name="Howarth C."/>
            <person name="Imamovic A."/>
            <person name="Ireland A."/>
            <person name="Larimer J."/>
            <person name="McCowan C."/>
            <person name="Murphy C."/>
            <person name="Pearson M."/>
            <person name="Poon T.W."/>
            <person name="Priest M."/>
            <person name="Roberts A."/>
            <person name="Saif S."/>
            <person name="Shea T."/>
            <person name="Sisk P."/>
            <person name="Sykes S."/>
            <person name="Wortman J."/>
            <person name="Nusbaum C."/>
            <person name="Birren B."/>
        </authorList>
    </citation>
    <scope>NUCLEOTIDE SEQUENCE [LARGE SCALE GENOMIC DNA]</scope>
    <source>
        <strain evidence="1 2">DSM 19448</strain>
    </source>
</reference>
<organism evidence="1 2">
    <name type="scientific">Parabacteroides goldsteinii DSM 19448 = WAL 12034</name>
    <dbReference type="NCBI Taxonomy" id="927665"/>
    <lineage>
        <taxon>Bacteria</taxon>
        <taxon>Pseudomonadati</taxon>
        <taxon>Bacteroidota</taxon>
        <taxon>Bacteroidia</taxon>
        <taxon>Bacteroidales</taxon>
        <taxon>Tannerellaceae</taxon>
        <taxon>Parabacteroides</taxon>
    </lineage>
</organism>
<dbReference type="HOGENOM" id="CLU_180557_0_0_10"/>
<sequence length="74" mass="8583">MSRTEKSKLDFTVALIAEFASAYKLKQKQAFNYLNRFKGIQFLHKHYEVLHTQSFEDVIESLVMVCRNNGGQLA</sequence>
<dbReference type="EMBL" id="AQHV01000001">
    <property type="protein sequence ID" value="KKB59828.1"/>
    <property type="molecule type" value="Genomic_DNA"/>
</dbReference>
<dbReference type="Pfam" id="PF12668">
    <property type="entry name" value="DUF3791"/>
    <property type="match status" value="1"/>
</dbReference>
<evidence type="ECO:0000313" key="2">
    <source>
        <dbReference type="Proteomes" id="UP000033047"/>
    </source>
</evidence>
<dbReference type="RefSeq" id="WP_007658838.1">
    <property type="nucleotide sequence ID" value="NZ_KQ033912.1"/>
</dbReference>
<comment type="caution">
    <text evidence="1">The sequence shown here is derived from an EMBL/GenBank/DDBJ whole genome shotgun (WGS) entry which is preliminary data.</text>
</comment>
<dbReference type="PATRIC" id="fig|927665.4.peg.94"/>
<dbReference type="GeneID" id="69981338"/>
<protein>
    <recommendedName>
        <fullName evidence="3">DUF3791 domain-containing protein</fullName>
    </recommendedName>
</protein>
<dbReference type="Proteomes" id="UP000033047">
    <property type="component" value="Unassembled WGS sequence"/>
</dbReference>
<gene>
    <name evidence="1" type="ORF">HMPREF1535_00100</name>
</gene>
<accession>A0A0F5JPX0</accession>
<dbReference type="InterPro" id="IPR024269">
    <property type="entry name" value="DUF3791"/>
</dbReference>
<dbReference type="AlphaFoldDB" id="A0A0F5JPX0"/>